<keyword evidence="11" id="KW-1185">Reference proteome</keyword>
<dbReference type="RefSeq" id="WP_186741242.1">
    <property type="nucleotide sequence ID" value="NZ_CP060394.1"/>
</dbReference>
<dbReference type="Gene3D" id="3.40.50.200">
    <property type="entry name" value="Peptidase S8/S53 domain"/>
    <property type="match status" value="1"/>
</dbReference>
<evidence type="ECO:0000256" key="8">
    <source>
        <dbReference type="SAM" id="SignalP"/>
    </source>
</evidence>
<dbReference type="InterPro" id="IPR036852">
    <property type="entry name" value="Peptidase_S8/S53_dom_sf"/>
</dbReference>
<feature type="chain" id="PRO_5028962887" evidence="8">
    <location>
        <begin position="30"/>
        <end position="681"/>
    </location>
</feature>
<keyword evidence="3" id="KW-0479">Metal-binding</keyword>
<dbReference type="EMBL" id="CP060394">
    <property type="protein sequence ID" value="QNI30976.1"/>
    <property type="molecule type" value="Genomic_DNA"/>
</dbReference>
<dbReference type="AlphaFoldDB" id="A0A7G8BEK6"/>
<dbReference type="CDD" id="cd11377">
    <property type="entry name" value="Pro-peptidase_S53"/>
    <property type="match status" value="1"/>
</dbReference>
<evidence type="ECO:0000313" key="11">
    <source>
        <dbReference type="Proteomes" id="UP000515312"/>
    </source>
</evidence>
<dbReference type="PANTHER" id="PTHR14218:SF15">
    <property type="entry name" value="TRIPEPTIDYL-PEPTIDASE 1"/>
    <property type="match status" value="1"/>
</dbReference>
<evidence type="ECO:0000256" key="4">
    <source>
        <dbReference type="ARBA" id="ARBA00022801"/>
    </source>
</evidence>
<keyword evidence="8" id="KW-0732">Signal</keyword>
<reference evidence="10 11" key="1">
    <citation type="submission" date="2020-08" db="EMBL/GenBank/DDBJ databases">
        <title>Edaphobacter telluris sp. nov. and Acidobacterium dinghuensis sp. nov., two acidobacteria isolated from forest soil.</title>
        <authorList>
            <person name="Fu J."/>
            <person name="Qiu L."/>
        </authorList>
    </citation>
    <scope>NUCLEOTIDE SEQUENCE [LARGE SCALE GENOMIC DNA]</scope>
    <source>
        <strain evidence="10">4Y35</strain>
    </source>
</reference>
<evidence type="ECO:0000256" key="6">
    <source>
        <dbReference type="ARBA" id="ARBA00022837"/>
    </source>
</evidence>
<name>A0A7G8BEK6_9BACT</name>
<organism evidence="10 11">
    <name type="scientific">Alloacidobacterium dinghuense</name>
    <dbReference type="NCBI Taxonomy" id="2763107"/>
    <lineage>
        <taxon>Bacteria</taxon>
        <taxon>Pseudomonadati</taxon>
        <taxon>Acidobacteriota</taxon>
        <taxon>Terriglobia</taxon>
        <taxon>Terriglobales</taxon>
        <taxon>Acidobacteriaceae</taxon>
        <taxon>Alloacidobacterium</taxon>
    </lineage>
</organism>
<evidence type="ECO:0000256" key="1">
    <source>
        <dbReference type="ARBA" id="ARBA00001913"/>
    </source>
</evidence>
<dbReference type="PROSITE" id="PS51257">
    <property type="entry name" value="PROKAR_LIPOPROTEIN"/>
    <property type="match status" value="1"/>
</dbReference>
<dbReference type="Pfam" id="PF09286">
    <property type="entry name" value="Pro-kuma_activ"/>
    <property type="match status" value="1"/>
</dbReference>
<keyword evidence="5" id="KW-0720">Serine protease</keyword>
<dbReference type="InterPro" id="IPR030400">
    <property type="entry name" value="Sedolisin_dom"/>
</dbReference>
<dbReference type="SUPFAM" id="SSF54897">
    <property type="entry name" value="Protease propeptides/inhibitors"/>
    <property type="match status" value="1"/>
</dbReference>
<dbReference type="GO" id="GO:0008240">
    <property type="term" value="F:tripeptidyl-peptidase activity"/>
    <property type="evidence" value="ECO:0007669"/>
    <property type="project" value="TreeGrafter"/>
</dbReference>
<keyword evidence="2" id="KW-0645">Protease</keyword>
<dbReference type="GO" id="GO:0006508">
    <property type="term" value="P:proteolysis"/>
    <property type="evidence" value="ECO:0007669"/>
    <property type="project" value="UniProtKB-KW"/>
</dbReference>
<gene>
    <name evidence="10" type="ORF">H7849_17920</name>
</gene>
<feature type="domain" description="Peptidase S53" evidence="9">
    <location>
        <begin position="263"/>
        <end position="680"/>
    </location>
</feature>
<keyword evidence="6" id="KW-0106">Calcium</keyword>
<dbReference type="SUPFAM" id="SSF52743">
    <property type="entry name" value="Subtilisin-like"/>
    <property type="match status" value="1"/>
</dbReference>
<evidence type="ECO:0000256" key="5">
    <source>
        <dbReference type="ARBA" id="ARBA00022825"/>
    </source>
</evidence>
<dbReference type="InterPro" id="IPR015366">
    <property type="entry name" value="S53_propep"/>
</dbReference>
<comment type="cofactor">
    <cofactor evidence="1">
        <name>Ca(2+)</name>
        <dbReference type="ChEBI" id="CHEBI:29108"/>
    </cofactor>
</comment>
<evidence type="ECO:0000256" key="3">
    <source>
        <dbReference type="ARBA" id="ARBA00022723"/>
    </source>
</evidence>
<dbReference type="KEGG" id="adin:H7849_17920"/>
<accession>A0A7G8BEK6</accession>
<keyword evidence="4" id="KW-0378">Hydrolase</keyword>
<sequence length="681" mass="71067">MLRKANFSNWAWACSVSIACTLLAGPALHAQTQIERAPIADFSSDHGPIHPLQEITLTVHLKVRNQAAFDKAVEDLYSPGSPTYHQWMTDSDLARFAPSPAEIETVKKELVSNGLSILSVGSDNLSIRVRGAASSVERAFQTQIHEFEREGKTFHANVTPARLAGPAGSLVRSVTGLSDMKLKPLIKYQLDPRTGKPHTAPAKLPVATLKQVSGGWSGIATNDCFSSPSSVTLTTAGATLPVGIYFGNNYDTAFNDTPSISCSWTPSQLQTHYGLDKAYKAGLDGTKQTIVILDGPTDGTELTTDLALFSKLSGLPAINSSNFQILYPDGKPSALALQVENVQDESSLDVQWVHAMAPKAKIVIEILPTTDWTEFEFAIDFTRQNKIGNVMSVSYGLPEALFGAFTVQGFEQVLKKAAAAGIAAAFSSGDGGDEGIGSPSGGGALYPSTSAFVTAVGGTSIGIPNGTTTGAEVGWGNNVTFLSFATNAVLDPPQGLGNYAGAGGGVSGFIAKPSWQKSFPGTTRQAPDIAALADPFTGVVFVLGGTPMAGIGGTSLAAPIFSSIWAIADQKAGKPLGQAAPMLAGLAPSVINDVVPVSSVTNVSGVIVDSNGSTFYSSNDLLPPLFTTTKYVSAFWNLGGEYVDLSFGTDTSLTVTKGWDNVTGWGVPDGLSFITAAAKAK</sequence>
<proteinExistence type="predicted"/>
<dbReference type="CDD" id="cd04056">
    <property type="entry name" value="Peptidases_S53"/>
    <property type="match status" value="1"/>
</dbReference>
<feature type="signal peptide" evidence="8">
    <location>
        <begin position="1"/>
        <end position="29"/>
    </location>
</feature>
<evidence type="ECO:0000256" key="7">
    <source>
        <dbReference type="ARBA" id="ARBA00023145"/>
    </source>
</evidence>
<dbReference type="InterPro" id="IPR050819">
    <property type="entry name" value="Tripeptidyl-peptidase_I"/>
</dbReference>
<dbReference type="SMART" id="SM00944">
    <property type="entry name" value="Pro-kuma_activ"/>
    <property type="match status" value="1"/>
</dbReference>
<dbReference type="GO" id="GO:0046872">
    <property type="term" value="F:metal ion binding"/>
    <property type="evidence" value="ECO:0007669"/>
    <property type="project" value="UniProtKB-KW"/>
</dbReference>
<protein>
    <submittedName>
        <fullName evidence="10">S8/S53 family peptidase</fullName>
    </submittedName>
</protein>
<keyword evidence="7" id="KW-0865">Zymogen</keyword>
<dbReference type="PROSITE" id="PS51695">
    <property type="entry name" value="SEDOLISIN"/>
    <property type="match status" value="1"/>
</dbReference>
<dbReference type="PANTHER" id="PTHR14218">
    <property type="entry name" value="PROTEASE S8 TRIPEPTIDYL PEPTIDASE I CLN2"/>
    <property type="match status" value="1"/>
</dbReference>
<dbReference type="GO" id="GO:0004252">
    <property type="term" value="F:serine-type endopeptidase activity"/>
    <property type="evidence" value="ECO:0007669"/>
    <property type="project" value="InterPro"/>
</dbReference>
<evidence type="ECO:0000259" key="9">
    <source>
        <dbReference type="PROSITE" id="PS51695"/>
    </source>
</evidence>
<evidence type="ECO:0000256" key="2">
    <source>
        <dbReference type="ARBA" id="ARBA00022670"/>
    </source>
</evidence>
<dbReference type="Proteomes" id="UP000515312">
    <property type="component" value="Chromosome"/>
</dbReference>
<evidence type="ECO:0000313" key="10">
    <source>
        <dbReference type="EMBL" id="QNI30976.1"/>
    </source>
</evidence>